<protein>
    <recommendedName>
        <fullName evidence="5">Terpene synthase</fullName>
    </recommendedName>
</protein>
<reference evidence="3 4" key="1">
    <citation type="submission" date="2019-02" db="EMBL/GenBank/DDBJ databases">
        <title>Genome sequencing of the rare red list fungi Bondarzewia mesenterica.</title>
        <authorList>
            <person name="Buettner E."/>
            <person name="Kellner H."/>
        </authorList>
    </citation>
    <scope>NUCLEOTIDE SEQUENCE [LARGE SCALE GENOMIC DNA]</scope>
    <source>
        <strain evidence="3 4">DSM 108281</strain>
    </source>
</reference>
<organism evidence="3 4">
    <name type="scientific">Bondarzewia mesenterica</name>
    <dbReference type="NCBI Taxonomy" id="1095465"/>
    <lineage>
        <taxon>Eukaryota</taxon>
        <taxon>Fungi</taxon>
        <taxon>Dikarya</taxon>
        <taxon>Basidiomycota</taxon>
        <taxon>Agaricomycotina</taxon>
        <taxon>Agaricomycetes</taxon>
        <taxon>Russulales</taxon>
        <taxon>Bondarzewiaceae</taxon>
        <taxon>Bondarzewia</taxon>
    </lineage>
</organism>
<proteinExistence type="inferred from homology"/>
<dbReference type="AlphaFoldDB" id="A0A4S4LNX2"/>
<dbReference type="InterPro" id="IPR024652">
    <property type="entry name" value="Trichodiene_synth"/>
</dbReference>
<dbReference type="Gene3D" id="1.10.600.10">
    <property type="entry name" value="Farnesyl Diphosphate Synthase"/>
    <property type="match status" value="1"/>
</dbReference>
<accession>A0A4S4LNX2</accession>
<sequence length="551" mass="61311">MRYKSTTHYIAARTAFTPFPTMPKPGIPPFPKAFFIDVVNDFLGRLQWKPLPYGDDAKLEKAVLTELSTWDVNDEARKILEASASVTIRMTSLSYPHLDFEPAFLITMINTVGFYVDNTVHANLTAYDKFTHRFLSREQQLDPVLEHFAAILSRLTDFYEPFAASMMGLSVCSFVSGSCIEARVNEMKISRAAVEWPWALRTLTGGSWVYAYGLFPRAQYPPLVTYVQAIPEMDRLLCMVNDILSFYKEEVAHETDNYVHTVSQVSGLSPAQVLSQTIERAVTANDRVTTILSESDDSADELVTAWQSFVRGYVAFHMQHDRYRLTELFEDQFDLGLRSKVQHEVVLRSADECRASGVTCPTAHHFVVVMSLLKIPLLLSSGISLWTALTPPHTPRKTEKVGTSINERVFGNSAAYFAVFLKVKLFRSLVVHMLTCLAEMIVIVSCHTQGNPLSLYLLHILSHATPHETYGASSSSAAANIRITPIFLAAFFFHHRRHANPLGMLSDAGLGSSLSSSLCGRTTNSSLMVHTDTAVKVPGYGSVDGCRASSQ</sequence>
<keyword evidence="4" id="KW-1185">Reference proteome</keyword>
<dbReference type="Pfam" id="PF06330">
    <property type="entry name" value="TRI5"/>
    <property type="match status" value="1"/>
</dbReference>
<dbReference type="InterPro" id="IPR008949">
    <property type="entry name" value="Isoprenoid_synthase_dom_sf"/>
</dbReference>
<dbReference type="SUPFAM" id="SSF48576">
    <property type="entry name" value="Terpenoid synthases"/>
    <property type="match status" value="1"/>
</dbReference>
<gene>
    <name evidence="3" type="ORF">EW146_g6325</name>
</gene>
<evidence type="ECO:0000256" key="1">
    <source>
        <dbReference type="ARBA" id="ARBA00007946"/>
    </source>
</evidence>
<evidence type="ECO:0008006" key="5">
    <source>
        <dbReference type="Google" id="ProtNLM"/>
    </source>
</evidence>
<dbReference type="OrthoDB" id="2998174at2759"/>
<evidence type="ECO:0000313" key="3">
    <source>
        <dbReference type="EMBL" id="THH13952.1"/>
    </source>
</evidence>
<comment type="similarity">
    <text evidence="1">Belongs to the trichodiene synthase family.</text>
</comment>
<name>A0A4S4LNX2_9AGAM</name>
<dbReference type="EMBL" id="SGPL01000313">
    <property type="protein sequence ID" value="THH13952.1"/>
    <property type="molecule type" value="Genomic_DNA"/>
</dbReference>
<keyword evidence="2" id="KW-0456">Lyase</keyword>
<dbReference type="Proteomes" id="UP000310158">
    <property type="component" value="Unassembled WGS sequence"/>
</dbReference>
<comment type="caution">
    <text evidence="3">The sequence shown here is derived from an EMBL/GenBank/DDBJ whole genome shotgun (WGS) entry which is preliminary data.</text>
</comment>
<dbReference type="GO" id="GO:0016838">
    <property type="term" value="F:carbon-oxygen lyase activity, acting on phosphates"/>
    <property type="evidence" value="ECO:0007669"/>
    <property type="project" value="InterPro"/>
</dbReference>
<evidence type="ECO:0000256" key="2">
    <source>
        <dbReference type="ARBA" id="ARBA00023239"/>
    </source>
</evidence>
<evidence type="ECO:0000313" key="4">
    <source>
        <dbReference type="Proteomes" id="UP000310158"/>
    </source>
</evidence>